<comment type="caution">
    <text evidence="1">The sequence shown here is derived from an EMBL/GenBank/DDBJ whole genome shotgun (WGS) entry which is preliminary data.</text>
</comment>
<sequence length="47" mass="5326">MTISTVQYTEYNMRDSITAFLFLINYPSMRSVGECNFPHESSAGMKG</sequence>
<evidence type="ECO:0000313" key="1">
    <source>
        <dbReference type="EMBL" id="EEV20291.1"/>
    </source>
</evidence>
<dbReference type="STRING" id="596324.TREVI0001_2039"/>
<accession>C8PQD6</accession>
<dbReference type="AlphaFoldDB" id="C8PQD6"/>
<dbReference type="Proteomes" id="UP000004509">
    <property type="component" value="Unassembled WGS sequence"/>
</dbReference>
<reference evidence="1 2" key="1">
    <citation type="submission" date="2009-07" db="EMBL/GenBank/DDBJ databases">
        <authorList>
            <person name="Madupu R."/>
            <person name="Sebastian Y."/>
            <person name="Durkin A.S."/>
            <person name="Torralba M."/>
            <person name="Methe B."/>
            <person name="Sutton G.G."/>
            <person name="Strausberg R.L."/>
            <person name="Nelson K.E."/>
        </authorList>
    </citation>
    <scope>NUCLEOTIDE SEQUENCE [LARGE SCALE GENOMIC DNA]</scope>
    <source>
        <strain evidence="1 2">ATCC 35580</strain>
    </source>
</reference>
<evidence type="ECO:0000313" key="2">
    <source>
        <dbReference type="Proteomes" id="UP000004509"/>
    </source>
</evidence>
<organism evidence="1 2">
    <name type="scientific">Treponema vincentii ATCC 35580</name>
    <dbReference type="NCBI Taxonomy" id="596324"/>
    <lineage>
        <taxon>Bacteria</taxon>
        <taxon>Pseudomonadati</taxon>
        <taxon>Spirochaetota</taxon>
        <taxon>Spirochaetia</taxon>
        <taxon>Spirochaetales</taxon>
        <taxon>Treponemataceae</taxon>
        <taxon>Treponema</taxon>
    </lineage>
</organism>
<dbReference type="EMBL" id="ACYH01000037">
    <property type="protein sequence ID" value="EEV20291.1"/>
    <property type="molecule type" value="Genomic_DNA"/>
</dbReference>
<protein>
    <submittedName>
        <fullName evidence="1">Uncharacterized protein</fullName>
    </submittedName>
</protein>
<proteinExistence type="predicted"/>
<gene>
    <name evidence="1" type="ORF">TREVI0001_2039</name>
</gene>
<name>C8PQD6_9SPIR</name>